<organism evidence="1 2">
    <name type="scientific">Mycena albidolilacea</name>
    <dbReference type="NCBI Taxonomy" id="1033008"/>
    <lineage>
        <taxon>Eukaryota</taxon>
        <taxon>Fungi</taxon>
        <taxon>Dikarya</taxon>
        <taxon>Basidiomycota</taxon>
        <taxon>Agaricomycotina</taxon>
        <taxon>Agaricomycetes</taxon>
        <taxon>Agaricomycetidae</taxon>
        <taxon>Agaricales</taxon>
        <taxon>Marasmiineae</taxon>
        <taxon>Mycenaceae</taxon>
        <taxon>Mycena</taxon>
    </lineage>
</organism>
<dbReference type="Proteomes" id="UP001218218">
    <property type="component" value="Unassembled WGS sequence"/>
</dbReference>
<feature type="non-terminal residue" evidence="1">
    <location>
        <position position="124"/>
    </location>
</feature>
<dbReference type="CDD" id="cd21037">
    <property type="entry name" value="MLKL_NTD"/>
    <property type="match status" value="1"/>
</dbReference>
<dbReference type="InterPro" id="IPR036537">
    <property type="entry name" value="Adaptor_Cbl_N_dom_sf"/>
</dbReference>
<dbReference type="AlphaFoldDB" id="A0AAD7AIR1"/>
<protein>
    <submittedName>
        <fullName evidence="1">Uncharacterized protein</fullName>
    </submittedName>
</protein>
<dbReference type="GO" id="GO:0007166">
    <property type="term" value="P:cell surface receptor signaling pathway"/>
    <property type="evidence" value="ECO:0007669"/>
    <property type="project" value="InterPro"/>
</dbReference>
<dbReference type="InterPro" id="IPR059179">
    <property type="entry name" value="MLKL-like_MCAfunc"/>
</dbReference>
<evidence type="ECO:0000313" key="2">
    <source>
        <dbReference type="Proteomes" id="UP001218218"/>
    </source>
</evidence>
<reference evidence="1" key="1">
    <citation type="submission" date="2023-03" db="EMBL/GenBank/DDBJ databases">
        <title>Massive genome expansion in bonnet fungi (Mycena s.s.) driven by repeated elements and novel gene families across ecological guilds.</title>
        <authorList>
            <consortium name="Lawrence Berkeley National Laboratory"/>
            <person name="Harder C.B."/>
            <person name="Miyauchi S."/>
            <person name="Viragh M."/>
            <person name="Kuo A."/>
            <person name="Thoen E."/>
            <person name="Andreopoulos B."/>
            <person name="Lu D."/>
            <person name="Skrede I."/>
            <person name="Drula E."/>
            <person name="Henrissat B."/>
            <person name="Morin E."/>
            <person name="Kohler A."/>
            <person name="Barry K."/>
            <person name="LaButti K."/>
            <person name="Morin E."/>
            <person name="Salamov A."/>
            <person name="Lipzen A."/>
            <person name="Mereny Z."/>
            <person name="Hegedus B."/>
            <person name="Baldrian P."/>
            <person name="Stursova M."/>
            <person name="Weitz H."/>
            <person name="Taylor A."/>
            <person name="Grigoriev I.V."/>
            <person name="Nagy L.G."/>
            <person name="Martin F."/>
            <person name="Kauserud H."/>
        </authorList>
    </citation>
    <scope>NUCLEOTIDE SEQUENCE</scope>
    <source>
        <strain evidence="1">CBHHK002</strain>
    </source>
</reference>
<sequence>MPPPTITQTQLENVAMCLTMTTNTLQIIADSMKTPFLGAIINTTNAVLKNIQTVNKHKEDCVQLLEQIHELLDAIMILHIKADAELPIEVLDHVVKFTEILHKIYTFVEAQQKGNRVKKLLPPG</sequence>
<dbReference type="Gene3D" id="1.20.930.20">
    <property type="entry name" value="Adaptor protein Cbl, N-terminal domain"/>
    <property type="match status" value="1"/>
</dbReference>
<gene>
    <name evidence="1" type="ORF">DFH08DRAFT_1074916</name>
</gene>
<comment type="caution">
    <text evidence="1">The sequence shown here is derived from an EMBL/GenBank/DDBJ whole genome shotgun (WGS) entry which is preliminary data.</text>
</comment>
<accession>A0AAD7AIR1</accession>
<evidence type="ECO:0000313" key="1">
    <source>
        <dbReference type="EMBL" id="KAJ7359454.1"/>
    </source>
</evidence>
<name>A0AAD7AIR1_9AGAR</name>
<proteinExistence type="predicted"/>
<dbReference type="EMBL" id="JARIHO010000006">
    <property type="protein sequence ID" value="KAJ7359454.1"/>
    <property type="molecule type" value="Genomic_DNA"/>
</dbReference>
<keyword evidence="2" id="KW-1185">Reference proteome</keyword>